<dbReference type="AlphaFoldDB" id="A0A3N4M730"/>
<dbReference type="InterPro" id="IPR039426">
    <property type="entry name" value="TonB-dep_rcpt-like"/>
</dbReference>
<dbReference type="SUPFAM" id="SSF49464">
    <property type="entry name" value="Carboxypeptidase regulatory domain-like"/>
    <property type="match status" value="1"/>
</dbReference>
<evidence type="ECO:0000256" key="9">
    <source>
        <dbReference type="RuleBase" id="RU003357"/>
    </source>
</evidence>
<reference evidence="13" key="1">
    <citation type="submission" date="2018-11" db="EMBL/GenBank/DDBJ databases">
        <title>Chitinophaga lutea sp.nov., isolate from arsenic contaminated soil.</title>
        <authorList>
            <person name="Zong Y."/>
        </authorList>
    </citation>
    <scope>NUCLEOTIDE SEQUENCE [LARGE SCALE GENOMIC DNA]</scope>
    <source>
        <strain evidence="13">YLT18</strain>
    </source>
</reference>
<comment type="caution">
    <text evidence="12">The sequence shown here is derived from an EMBL/GenBank/DDBJ whole genome shotgun (WGS) entry which is preliminary data.</text>
</comment>
<feature type="domain" description="TonB-dependent receptor plug" evidence="11">
    <location>
        <begin position="177"/>
        <end position="284"/>
    </location>
</feature>
<evidence type="ECO:0000256" key="7">
    <source>
        <dbReference type="ARBA" id="ARBA00023237"/>
    </source>
</evidence>
<dbReference type="InterPro" id="IPR008969">
    <property type="entry name" value="CarboxyPept-like_regulatory"/>
</dbReference>
<dbReference type="EMBL" id="RMBX01000012">
    <property type="protein sequence ID" value="RPD39131.1"/>
    <property type="molecule type" value="Genomic_DNA"/>
</dbReference>
<feature type="domain" description="TonB-dependent receptor-like beta-barrel" evidence="10">
    <location>
        <begin position="491"/>
        <end position="916"/>
    </location>
</feature>
<dbReference type="SUPFAM" id="SSF56935">
    <property type="entry name" value="Porins"/>
    <property type="match status" value="1"/>
</dbReference>
<dbReference type="RefSeq" id="WP_120518282.1">
    <property type="nucleotide sequence ID" value="NZ_QXZY01000012.1"/>
</dbReference>
<evidence type="ECO:0000256" key="3">
    <source>
        <dbReference type="ARBA" id="ARBA00022452"/>
    </source>
</evidence>
<evidence type="ECO:0000256" key="2">
    <source>
        <dbReference type="ARBA" id="ARBA00022448"/>
    </source>
</evidence>
<evidence type="ECO:0000313" key="12">
    <source>
        <dbReference type="EMBL" id="RPD39131.1"/>
    </source>
</evidence>
<comment type="subcellular location">
    <subcellularLocation>
        <location evidence="1 8">Cell outer membrane</location>
        <topology evidence="1 8">Multi-pass membrane protein</topology>
    </subcellularLocation>
</comment>
<dbReference type="InterPro" id="IPR000531">
    <property type="entry name" value="Beta-barrel_TonB"/>
</dbReference>
<dbReference type="Gene3D" id="2.60.40.1120">
    <property type="entry name" value="Carboxypeptidase-like, regulatory domain"/>
    <property type="match status" value="1"/>
</dbReference>
<evidence type="ECO:0000313" key="13">
    <source>
        <dbReference type="Proteomes" id="UP000279089"/>
    </source>
</evidence>
<evidence type="ECO:0000256" key="5">
    <source>
        <dbReference type="ARBA" id="ARBA00023077"/>
    </source>
</evidence>
<comment type="similarity">
    <text evidence="8 9">Belongs to the TonB-dependent receptor family.</text>
</comment>
<protein>
    <submittedName>
        <fullName evidence="12">SusC/RagA family TonB-linked outer membrane protein</fullName>
    </submittedName>
</protein>
<keyword evidence="2 8" id="KW-0813">Transport</keyword>
<evidence type="ECO:0000256" key="1">
    <source>
        <dbReference type="ARBA" id="ARBA00004571"/>
    </source>
</evidence>
<dbReference type="PANTHER" id="PTHR30442:SF0">
    <property type="entry name" value="FE(3+) DICITRATE TRANSPORT PROTEIN FECA"/>
    <property type="match status" value="1"/>
</dbReference>
<proteinExistence type="inferred from homology"/>
<dbReference type="OrthoDB" id="9768177at2"/>
<sequence>MAVNVLLRTGWYSPVARSRMYRFIRNAALYLLLLSVCVMQSMAADHPTIGKNIVKTVSIPLLEKVAGNGVAEEGTVSSRRIFKEEDIAVKGIVTGEGGIALPGVSIVVKGGTRNAITDEAGRYSISVPENAVLIFSYTGYERKEVPVNGAELNVSLQPAVKSLEAVVVTALGLERKKRTLTYSTQGVSAKELTEARELNMVNALQGKVAGLNINSGSSGVGSQARVTLRGNRSISGNSQPLYVIDGVVVRASPADINTDNIASLNVLKGANAAALYGSAGQNGVIVIETKRGKSGINVTVNSTYMAEKAILSTPYQYEYGQGVSGNYLKTSESSWGPKLDGTMVDTWSLDPAEAGNKYAFLPDRKARDNIFRTGHNWATNVSVSAGSDKGRTLFTYTHTDGAGVLPGNDLSRHNAALRITNQLTSRLTLDVKLDYMKQKIDNRLDEGESSFNPLRQVATMPANIRDQDATRFEFIDPVLGVMRQNYWSPGTITGANPYWTLYRNLRYNKVDRLMGLASLSYQFSENFRAAIRGSFDGENNALEEKSYYGTYRDPSGRYAVGKGSALLVNGDFLLSYTKKINADWNVTANAGGEIRHIKDDALSASTGTGMSIPNFFALSNLALAPAATYAPGVAIETQSLYANAQLGWKDAVFLELTGRNDWSSTLAANNRSYFYPSAGISAVISELAQLPETFTYLKLRGSWAEVGNGASPGLLQRFAASSAGGNLGYLSLNTTLPNKNLKPEMTRSLEAGLELRMFNDRVGIDVTAYRTNTNNQIFLQALPVGSGALSFYTNGGDVENRGVEVILNTTPIRTTNFNWDLNVNFARNTNTVKELSDEIPSLTVGGDTYMRNFVLEEGKPFGQIYGKGFVRDNKGRVIVGVNGLPQTTPGKTVLLGNVNPDWTGGVSSSFSWKNWSAGFVISHKQGGDIASFTDAILYGEGLVEETLQGRDGGLLFGKNILQNIPGVKADGSENTVAVNAQQLWQYLGGRTAPVGEMFVRSATNTRLREFTLGYKLPESLFRKGPLASIQLSLVGRNLFFLYREAKGPDPDYTEGTGTISEGFQSFALPPSRSFGANIKINFK</sequence>
<dbReference type="GO" id="GO:0009279">
    <property type="term" value="C:cell outer membrane"/>
    <property type="evidence" value="ECO:0007669"/>
    <property type="project" value="UniProtKB-SubCell"/>
</dbReference>
<dbReference type="InterPro" id="IPR036942">
    <property type="entry name" value="Beta-barrel_TonB_sf"/>
</dbReference>
<name>A0A3N4M730_9BACT</name>
<keyword evidence="7 8" id="KW-0998">Cell outer membrane</keyword>
<dbReference type="Pfam" id="PF13715">
    <property type="entry name" value="CarbopepD_reg_2"/>
    <property type="match status" value="1"/>
</dbReference>
<dbReference type="PROSITE" id="PS52016">
    <property type="entry name" value="TONB_DEPENDENT_REC_3"/>
    <property type="match status" value="1"/>
</dbReference>
<evidence type="ECO:0000256" key="8">
    <source>
        <dbReference type="PROSITE-ProRule" id="PRU01360"/>
    </source>
</evidence>
<evidence type="ECO:0000256" key="6">
    <source>
        <dbReference type="ARBA" id="ARBA00023136"/>
    </source>
</evidence>
<dbReference type="PANTHER" id="PTHR30442">
    <property type="entry name" value="IRON III DICITRATE TRANSPORT PROTEIN FECA"/>
    <property type="match status" value="1"/>
</dbReference>
<dbReference type="InterPro" id="IPR012910">
    <property type="entry name" value="Plug_dom"/>
</dbReference>
<accession>A0A3N4M730</accession>
<evidence type="ECO:0000256" key="4">
    <source>
        <dbReference type="ARBA" id="ARBA00022692"/>
    </source>
</evidence>
<dbReference type="Pfam" id="PF00593">
    <property type="entry name" value="TonB_dep_Rec_b-barrel"/>
    <property type="match status" value="1"/>
</dbReference>
<organism evidence="12 13">
    <name type="scientific">Chitinophaga barathri</name>
    <dbReference type="NCBI Taxonomy" id="1647451"/>
    <lineage>
        <taxon>Bacteria</taxon>
        <taxon>Pseudomonadati</taxon>
        <taxon>Bacteroidota</taxon>
        <taxon>Chitinophagia</taxon>
        <taxon>Chitinophagales</taxon>
        <taxon>Chitinophagaceae</taxon>
        <taxon>Chitinophaga</taxon>
    </lineage>
</organism>
<dbReference type="GO" id="GO:0033214">
    <property type="term" value="P:siderophore-iron import into cell"/>
    <property type="evidence" value="ECO:0007669"/>
    <property type="project" value="TreeGrafter"/>
</dbReference>
<dbReference type="Gene3D" id="2.170.130.10">
    <property type="entry name" value="TonB-dependent receptor, plug domain"/>
    <property type="match status" value="1"/>
</dbReference>
<dbReference type="InterPro" id="IPR023996">
    <property type="entry name" value="TonB-dep_OMP_SusC/RagA"/>
</dbReference>
<evidence type="ECO:0000259" key="11">
    <source>
        <dbReference type="Pfam" id="PF07715"/>
    </source>
</evidence>
<dbReference type="NCBIfam" id="TIGR04057">
    <property type="entry name" value="SusC_RagA_signa"/>
    <property type="match status" value="1"/>
</dbReference>
<gene>
    <name evidence="12" type="ORF">EG028_21200</name>
</gene>
<keyword evidence="13" id="KW-1185">Reference proteome</keyword>
<dbReference type="InterPro" id="IPR037066">
    <property type="entry name" value="Plug_dom_sf"/>
</dbReference>
<dbReference type="Gene3D" id="2.40.170.20">
    <property type="entry name" value="TonB-dependent receptor, beta-barrel domain"/>
    <property type="match status" value="1"/>
</dbReference>
<keyword evidence="3 8" id="KW-1134">Transmembrane beta strand</keyword>
<keyword evidence="4 8" id="KW-0812">Transmembrane</keyword>
<dbReference type="InterPro" id="IPR023997">
    <property type="entry name" value="TonB-dep_OMP_SusC/RagA_CS"/>
</dbReference>
<dbReference type="NCBIfam" id="TIGR04056">
    <property type="entry name" value="OMP_RagA_SusC"/>
    <property type="match status" value="1"/>
</dbReference>
<dbReference type="Proteomes" id="UP000279089">
    <property type="component" value="Unassembled WGS sequence"/>
</dbReference>
<evidence type="ECO:0000259" key="10">
    <source>
        <dbReference type="Pfam" id="PF00593"/>
    </source>
</evidence>
<keyword evidence="6 8" id="KW-0472">Membrane</keyword>
<dbReference type="Pfam" id="PF07715">
    <property type="entry name" value="Plug"/>
    <property type="match status" value="1"/>
</dbReference>
<keyword evidence="5 9" id="KW-0798">TonB box</keyword>